<feature type="region of interest" description="Disordered" evidence="1">
    <location>
        <begin position="115"/>
        <end position="152"/>
    </location>
</feature>
<protein>
    <submittedName>
        <fullName evidence="2">Uncharacterized protein</fullName>
    </submittedName>
</protein>
<reference evidence="2 3" key="1">
    <citation type="submission" date="2018-04" db="EMBL/GenBank/DDBJ databases">
        <title>The genome of golden apple snail Pomacea canaliculata provides insight into stress tolerance and invasive adaptation.</title>
        <authorList>
            <person name="Liu C."/>
            <person name="Liu B."/>
            <person name="Ren Y."/>
            <person name="Zhang Y."/>
            <person name="Wang H."/>
            <person name="Li S."/>
            <person name="Jiang F."/>
            <person name="Yin L."/>
            <person name="Zhang G."/>
            <person name="Qian W."/>
            <person name="Fan W."/>
        </authorList>
    </citation>
    <scope>NUCLEOTIDE SEQUENCE [LARGE SCALE GENOMIC DNA]</scope>
    <source>
        <strain evidence="2">SZHN2017</strain>
        <tissue evidence="2">Muscle</tissue>
    </source>
</reference>
<dbReference type="EMBL" id="PZQS01000010">
    <property type="protein sequence ID" value="PVD23471.1"/>
    <property type="molecule type" value="Genomic_DNA"/>
</dbReference>
<keyword evidence="3" id="KW-1185">Reference proteome</keyword>
<dbReference type="AlphaFoldDB" id="A0A2T7NQM6"/>
<organism evidence="2 3">
    <name type="scientific">Pomacea canaliculata</name>
    <name type="common">Golden apple snail</name>
    <dbReference type="NCBI Taxonomy" id="400727"/>
    <lineage>
        <taxon>Eukaryota</taxon>
        <taxon>Metazoa</taxon>
        <taxon>Spiralia</taxon>
        <taxon>Lophotrochozoa</taxon>
        <taxon>Mollusca</taxon>
        <taxon>Gastropoda</taxon>
        <taxon>Caenogastropoda</taxon>
        <taxon>Architaenioglossa</taxon>
        <taxon>Ampullarioidea</taxon>
        <taxon>Ampullariidae</taxon>
        <taxon>Pomacea</taxon>
    </lineage>
</organism>
<evidence type="ECO:0000313" key="3">
    <source>
        <dbReference type="Proteomes" id="UP000245119"/>
    </source>
</evidence>
<dbReference type="OrthoDB" id="2266637at2759"/>
<sequence length="314" mass="33909">MAINEATGEDDANMGNISSTSDDSMKAKATKKRKELFQINTHPAATISANNKRDLRLKKIVMRVVEFCKKEHEEGLQIPFRFFKKRASVMTGVSLSTIHRIETIDMKEPEAGALEKAAKEEYKPSKKKKKKDTNSTQSQDRSAKKCNRKKKYKPDVGPIVVSMTPSIANNNNATINGNNTLSLSTLQPAVHAYAVAGTVTTAVSATINPFTANNVVSNQPAMMTQDRAACSWTTGPVGPFTMGELKDNVVPVAFATGQLDTSGWPGGTVGPFTTSVPGTTALVGHQVVQTYQATPTHAHAHAQGGRNSPVFFQF</sequence>
<gene>
    <name evidence="2" type="ORF">C0Q70_16743</name>
</gene>
<feature type="region of interest" description="Disordered" evidence="1">
    <location>
        <begin position="1"/>
        <end position="29"/>
    </location>
</feature>
<comment type="caution">
    <text evidence="2">The sequence shown here is derived from an EMBL/GenBank/DDBJ whole genome shotgun (WGS) entry which is preliminary data.</text>
</comment>
<proteinExistence type="predicted"/>
<dbReference type="Proteomes" id="UP000245119">
    <property type="component" value="Linkage Group LG10"/>
</dbReference>
<evidence type="ECO:0000256" key="1">
    <source>
        <dbReference type="SAM" id="MobiDB-lite"/>
    </source>
</evidence>
<accession>A0A2T7NQM6</accession>
<name>A0A2T7NQM6_POMCA</name>
<evidence type="ECO:0000313" key="2">
    <source>
        <dbReference type="EMBL" id="PVD23471.1"/>
    </source>
</evidence>